<evidence type="ECO:0000259" key="4">
    <source>
        <dbReference type="PROSITE" id="PS51898"/>
    </source>
</evidence>
<comment type="caution">
    <text evidence="6">The sequence shown here is derived from an EMBL/GenBank/DDBJ whole genome shotgun (WGS) entry which is preliminary data.</text>
</comment>
<dbReference type="GO" id="GO:0006310">
    <property type="term" value="P:DNA recombination"/>
    <property type="evidence" value="ECO:0007669"/>
    <property type="project" value="UniProtKB-KW"/>
</dbReference>
<feature type="domain" description="Tyr recombinase" evidence="4">
    <location>
        <begin position="99"/>
        <end position="257"/>
    </location>
</feature>
<dbReference type="GO" id="GO:0003677">
    <property type="term" value="F:DNA binding"/>
    <property type="evidence" value="ECO:0007669"/>
    <property type="project" value="UniProtKB-UniRule"/>
</dbReference>
<feature type="domain" description="Core-binding (CB)" evidence="5">
    <location>
        <begin position="1"/>
        <end position="78"/>
    </location>
</feature>
<dbReference type="PROSITE" id="PS51900">
    <property type="entry name" value="CB"/>
    <property type="match status" value="1"/>
</dbReference>
<keyword evidence="1 3" id="KW-0238">DNA-binding</keyword>
<dbReference type="Proteomes" id="UP000224915">
    <property type="component" value="Unassembled WGS sequence"/>
</dbReference>
<dbReference type="PROSITE" id="PS51898">
    <property type="entry name" value="TYR_RECOMBINASE"/>
    <property type="match status" value="1"/>
</dbReference>
<evidence type="ECO:0000259" key="5">
    <source>
        <dbReference type="PROSITE" id="PS51900"/>
    </source>
</evidence>
<sequence>MKWESVVQDYTTAMRAGGRGKGTVRLHQHYLRNLRTKVPHPLRAERRDLERFLARLDWSPETRKSARSVIVNFYRWAHLAGHLDHDPAAGLPSVTVPTGQPRPIPDPVLHRVLTYTTGRERLMMLLAAHAGLRCVEIAQVRGSDLVNGRLYVKGKGGKTRTVPIVNRELVAALAEKPGWLFPNGRGSHLSPGHVSRLLSDALPEHWTAHTLRHRMATAGYAATRDLLAVGRVLGHARPETTQRYVLLPDDAVMAVINGAA</sequence>
<accession>A0A2A9D0I4</accession>
<evidence type="ECO:0000313" key="7">
    <source>
        <dbReference type="Proteomes" id="UP000224915"/>
    </source>
</evidence>
<keyword evidence="2" id="KW-0233">DNA recombination</keyword>
<gene>
    <name evidence="6" type="ORF">ATL40_1473</name>
</gene>
<dbReference type="Pfam" id="PF00589">
    <property type="entry name" value="Phage_integrase"/>
    <property type="match status" value="1"/>
</dbReference>
<dbReference type="InterPro" id="IPR011010">
    <property type="entry name" value="DNA_brk_join_enz"/>
</dbReference>
<dbReference type="GO" id="GO:0015074">
    <property type="term" value="P:DNA integration"/>
    <property type="evidence" value="ECO:0007669"/>
    <property type="project" value="InterPro"/>
</dbReference>
<dbReference type="Gene3D" id="1.10.443.10">
    <property type="entry name" value="Intergrase catalytic core"/>
    <property type="match status" value="1"/>
</dbReference>
<dbReference type="RefSeq" id="WP_211283078.1">
    <property type="nucleotide sequence ID" value="NZ_PDJD01000001.1"/>
</dbReference>
<proteinExistence type="predicted"/>
<reference evidence="6 7" key="1">
    <citation type="submission" date="2017-10" db="EMBL/GenBank/DDBJ databases">
        <title>Sequencing the genomes of 1000 actinobacteria strains.</title>
        <authorList>
            <person name="Klenk H.-P."/>
        </authorList>
    </citation>
    <scope>NUCLEOTIDE SEQUENCE [LARGE SCALE GENOMIC DNA]</scope>
    <source>
        <strain evidence="6 7">DSM 21801</strain>
    </source>
</reference>
<evidence type="ECO:0000256" key="1">
    <source>
        <dbReference type="ARBA" id="ARBA00023125"/>
    </source>
</evidence>
<dbReference type="InterPro" id="IPR044068">
    <property type="entry name" value="CB"/>
</dbReference>
<organism evidence="6 7">
    <name type="scientific">Serinibacter salmoneus</name>
    <dbReference type="NCBI Taxonomy" id="556530"/>
    <lineage>
        <taxon>Bacteria</taxon>
        <taxon>Bacillati</taxon>
        <taxon>Actinomycetota</taxon>
        <taxon>Actinomycetes</taxon>
        <taxon>Micrococcales</taxon>
        <taxon>Beutenbergiaceae</taxon>
        <taxon>Serinibacter</taxon>
    </lineage>
</organism>
<dbReference type="PANTHER" id="PTHR30349:SF64">
    <property type="entry name" value="PROPHAGE INTEGRASE INTD-RELATED"/>
    <property type="match status" value="1"/>
</dbReference>
<evidence type="ECO:0000256" key="3">
    <source>
        <dbReference type="PROSITE-ProRule" id="PRU01248"/>
    </source>
</evidence>
<name>A0A2A9D0I4_9MICO</name>
<dbReference type="EMBL" id="PDJD01000001">
    <property type="protein sequence ID" value="PFG19896.1"/>
    <property type="molecule type" value="Genomic_DNA"/>
</dbReference>
<evidence type="ECO:0000256" key="2">
    <source>
        <dbReference type="ARBA" id="ARBA00023172"/>
    </source>
</evidence>
<protein>
    <submittedName>
        <fullName evidence="6">Site-specific recombinase XerC</fullName>
    </submittedName>
</protein>
<dbReference type="InterPro" id="IPR050090">
    <property type="entry name" value="Tyrosine_recombinase_XerCD"/>
</dbReference>
<dbReference type="PANTHER" id="PTHR30349">
    <property type="entry name" value="PHAGE INTEGRASE-RELATED"/>
    <property type="match status" value="1"/>
</dbReference>
<dbReference type="AlphaFoldDB" id="A0A2A9D0I4"/>
<dbReference type="SUPFAM" id="SSF56349">
    <property type="entry name" value="DNA breaking-rejoining enzymes"/>
    <property type="match status" value="1"/>
</dbReference>
<dbReference type="InterPro" id="IPR002104">
    <property type="entry name" value="Integrase_catalytic"/>
</dbReference>
<dbReference type="InterPro" id="IPR013762">
    <property type="entry name" value="Integrase-like_cat_sf"/>
</dbReference>
<evidence type="ECO:0000313" key="6">
    <source>
        <dbReference type="EMBL" id="PFG19896.1"/>
    </source>
</evidence>
<keyword evidence="7" id="KW-1185">Reference proteome</keyword>